<dbReference type="Gene3D" id="2.40.10.10">
    <property type="entry name" value="Trypsin-like serine proteases"/>
    <property type="match status" value="2"/>
</dbReference>
<protein>
    <recommendedName>
        <fullName evidence="3">Peptidase S1 domain-containing protein</fullName>
    </recommendedName>
</protein>
<name>A0ABQ9UJJ3_SAGOE</name>
<comment type="caution">
    <text evidence="4">The sequence shown here is derived from an EMBL/GenBank/DDBJ whole genome shotgun (WGS) entry which is preliminary data.</text>
</comment>
<evidence type="ECO:0000313" key="5">
    <source>
        <dbReference type="Proteomes" id="UP001266305"/>
    </source>
</evidence>
<evidence type="ECO:0000256" key="1">
    <source>
        <dbReference type="ARBA" id="ARBA00023157"/>
    </source>
</evidence>
<keyword evidence="5" id="KW-1185">Reference proteome</keyword>
<proteinExistence type="inferred from homology"/>
<comment type="similarity">
    <text evidence="2">Belongs to the peptidase S1 family. CLIP subfamily.</text>
</comment>
<dbReference type="EMBL" id="JASSZA010000011">
    <property type="protein sequence ID" value="KAK2097242.1"/>
    <property type="molecule type" value="Genomic_DNA"/>
</dbReference>
<dbReference type="PANTHER" id="PTHR24256">
    <property type="entry name" value="TRYPTASE-RELATED"/>
    <property type="match status" value="1"/>
</dbReference>
<dbReference type="InterPro" id="IPR009003">
    <property type="entry name" value="Peptidase_S1_PA"/>
</dbReference>
<sequence>MDLADLRVQLREQHLYYKDRLLPVSRLVVHPQFYMAETGVDIALLELEEPVNISSHVRMVTLPPALLTFPAGMPCWVTGWGDVDNSGGSRTVGGRARWTQGHSHGSAPGVPGVTGSLRAAQGGRLKARMDGMVIGERQQVPRVETMKQSLGSCCDLREPELRSALPLHAEGKRSPGSCVLLA</sequence>
<dbReference type="Pfam" id="PF00089">
    <property type="entry name" value="Trypsin"/>
    <property type="match status" value="1"/>
</dbReference>
<dbReference type="InterPro" id="IPR001254">
    <property type="entry name" value="Trypsin_dom"/>
</dbReference>
<keyword evidence="1" id="KW-1015">Disulfide bond</keyword>
<accession>A0ABQ9UJJ3</accession>
<dbReference type="Proteomes" id="UP001266305">
    <property type="component" value="Unassembled WGS sequence"/>
</dbReference>
<dbReference type="SUPFAM" id="SSF50494">
    <property type="entry name" value="Trypsin-like serine proteases"/>
    <property type="match status" value="1"/>
</dbReference>
<reference evidence="4 5" key="1">
    <citation type="submission" date="2023-05" db="EMBL/GenBank/DDBJ databases">
        <title>B98-5 Cell Line De Novo Hybrid Assembly: An Optical Mapping Approach.</title>
        <authorList>
            <person name="Kananen K."/>
            <person name="Auerbach J.A."/>
            <person name="Kautto E."/>
            <person name="Blachly J.S."/>
        </authorList>
    </citation>
    <scope>NUCLEOTIDE SEQUENCE [LARGE SCALE GENOMIC DNA]</scope>
    <source>
        <strain evidence="4">B95-8</strain>
        <tissue evidence="4">Cell line</tissue>
    </source>
</reference>
<evidence type="ECO:0000313" key="4">
    <source>
        <dbReference type="EMBL" id="KAK2097242.1"/>
    </source>
</evidence>
<gene>
    <name evidence="4" type="ORF">P7K49_022693</name>
</gene>
<evidence type="ECO:0000259" key="3">
    <source>
        <dbReference type="Pfam" id="PF00089"/>
    </source>
</evidence>
<evidence type="ECO:0000256" key="2">
    <source>
        <dbReference type="ARBA" id="ARBA00024195"/>
    </source>
</evidence>
<feature type="domain" description="Peptidase S1" evidence="3">
    <location>
        <begin position="19"/>
        <end position="89"/>
    </location>
</feature>
<organism evidence="4 5">
    <name type="scientific">Saguinus oedipus</name>
    <name type="common">Cotton-top tamarin</name>
    <name type="synonym">Oedipomidas oedipus</name>
    <dbReference type="NCBI Taxonomy" id="9490"/>
    <lineage>
        <taxon>Eukaryota</taxon>
        <taxon>Metazoa</taxon>
        <taxon>Chordata</taxon>
        <taxon>Craniata</taxon>
        <taxon>Vertebrata</taxon>
        <taxon>Euteleostomi</taxon>
        <taxon>Mammalia</taxon>
        <taxon>Eutheria</taxon>
        <taxon>Euarchontoglires</taxon>
        <taxon>Primates</taxon>
        <taxon>Haplorrhini</taxon>
        <taxon>Platyrrhini</taxon>
        <taxon>Cebidae</taxon>
        <taxon>Callitrichinae</taxon>
        <taxon>Saguinus</taxon>
    </lineage>
</organism>
<dbReference type="InterPro" id="IPR043504">
    <property type="entry name" value="Peptidase_S1_PA_chymotrypsin"/>
</dbReference>
<dbReference type="InterPro" id="IPR051487">
    <property type="entry name" value="Ser/Thr_Proteases_Immune/Dev"/>
</dbReference>